<protein>
    <submittedName>
        <fullName evidence="1">Cupin domain-containing protein</fullName>
    </submittedName>
</protein>
<evidence type="ECO:0000313" key="2">
    <source>
        <dbReference type="Proteomes" id="UP001181622"/>
    </source>
</evidence>
<sequence>MTEALTFADDGRTPNHPRFALLIHRRAVDEPGPAAVEALFGANGWTGFWRDGVYPFHHYHSSCHEVLGVASGWAELRFGGEAGETVRLEQGDVAVLPAGTGHKRIDASEDLLIVGAYPQDQPYDMIRSDEASARERAAAIERIAATPVPATDPVFGAESGLRTRWRPA</sequence>
<proteinExistence type="predicted"/>
<dbReference type="RefSeq" id="WP_309393576.1">
    <property type="nucleotide sequence ID" value="NZ_JADBEO010000040.1"/>
</dbReference>
<keyword evidence="2" id="KW-1185">Reference proteome</keyword>
<reference evidence="1" key="1">
    <citation type="submission" date="2020-10" db="EMBL/GenBank/DDBJ databases">
        <authorList>
            <person name="Abbas A."/>
            <person name="Razzaq R."/>
            <person name="Waqas M."/>
            <person name="Abbas N."/>
            <person name="Nielsen T.K."/>
            <person name="Hansen L.H."/>
            <person name="Hussain S."/>
            <person name="Shahid M."/>
        </authorList>
    </citation>
    <scope>NUCLEOTIDE SEQUENCE</scope>
    <source>
        <strain evidence="1">S14</strain>
    </source>
</reference>
<dbReference type="PANTHER" id="PTHR36448">
    <property type="entry name" value="BLR7373 PROTEIN"/>
    <property type="match status" value="1"/>
</dbReference>
<organism evidence="1 2">
    <name type="scientific">Chelatococcus sambhunathii</name>
    <dbReference type="NCBI Taxonomy" id="363953"/>
    <lineage>
        <taxon>Bacteria</taxon>
        <taxon>Pseudomonadati</taxon>
        <taxon>Pseudomonadota</taxon>
        <taxon>Alphaproteobacteria</taxon>
        <taxon>Hyphomicrobiales</taxon>
        <taxon>Chelatococcaceae</taxon>
        <taxon>Chelatococcus</taxon>
    </lineage>
</organism>
<gene>
    <name evidence="1" type="ORF">IHQ68_15885</name>
</gene>
<dbReference type="InterPro" id="IPR014500">
    <property type="entry name" value="UCP019307_cupin"/>
</dbReference>
<dbReference type="CDD" id="cd02219">
    <property type="entry name" value="cupin_YjlB-like"/>
    <property type="match status" value="1"/>
</dbReference>
<dbReference type="PIRSF" id="PIRSF019307">
    <property type="entry name" value="UCP019307"/>
    <property type="match status" value="1"/>
</dbReference>
<dbReference type="InterPro" id="IPR014710">
    <property type="entry name" value="RmlC-like_jellyroll"/>
</dbReference>
<dbReference type="Gene3D" id="2.60.120.10">
    <property type="entry name" value="Jelly Rolls"/>
    <property type="match status" value="1"/>
</dbReference>
<name>A0ABU1DIZ3_9HYPH</name>
<accession>A0ABU1DIZ3</accession>
<dbReference type="SUPFAM" id="SSF51182">
    <property type="entry name" value="RmlC-like cupins"/>
    <property type="match status" value="1"/>
</dbReference>
<comment type="caution">
    <text evidence="1">The sequence shown here is derived from an EMBL/GenBank/DDBJ whole genome shotgun (WGS) entry which is preliminary data.</text>
</comment>
<dbReference type="Proteomes" id="UP001181622">
    <property type="component" value="Unassembled WGS sequence"/>
</dbReference>
<dbReference type="EMBL" id="JADBEO010000040">
    <property type="protein sequence ID" value="MDR4308100.1"/>
    <property type="molecule type" value="Genomic_DNA"/>
</dbReference>
<dbReference type="InterPro" id="IPR047121">
    <property type="entry name" value="YjiB-like"/>
</dbReference>
<evidence type="ECO:0000313" key="1">
    <source>
        <dbReference type="EMBL" id="MDR4308100.1"/>
    </source>
</evidence>
<dbReference type="InterPro" id="IPR011051">
    <property type="entry name" value="RmlC_Cupin_sf"/>
</dbReference>
<dbReference type="PANTHER" id="PTHR36448:SF2">
    <property type="entry name" value="CUPIN TYPE-1 DOMAIN-CONTAINING PROTEIN"/>
    <property type="match status" value="1"/>
</dbReference>